<dbReference type="EMBL" id="JABMCI010000032">
    <property type="protein sequence ID" value="NUU15741.1"/>
    <property type="molecule type" value="Genomic_DNA"/>
</dbReference>
<evidence type="ECO:0000256" key="1">
    <source>
        <dbReference type="ARBA" id="ARBA00006739"/>
    </source>
</evidence>
<evidence type="ECO:0000256" key="2">
    <source>
        <dbReference type="ARBA" id="ARBA00022676"/>
    </source>
</evidence>
<accession>A0A7Y6DUT2</accession>
<dbReference type="GO" id="GO:0016757">
    <property type="term" value="F:glycosyltransferase activity"/>
    <property type="evidence" value="ECO:0007669"/>
    <property type="project" value="UniProtKB-KW"/>
</dbReference>
<feature type="transmembrane region" description="Helical" evidence="4">
    <location>
        <begin position="348"/>
        <end position="367"/>
    </location>
</feature>
<keyword evidence="4" id="KW-1133">Transmembrane helix</keyword>
<keyword evidence="6" id="KW-1185">Reference proteome</keyword>
<sequence length="494" mass="54750">MTGVGQDALVAVFVAFVGIGVIPVLAGLYQYLLVPVHAFRNHLHAAAPRLPRVVVIVPAWNEGAVLAASLDRLMGLEYPPDRLKVFVVDDASTDDTPDVVRAKAAQYDDRIVHLRREQGGQGKAHTLNHGIRYALDDDWMQALLIMDADVIYRPDSLRRMARHLADENVGAVTAFIREGSGRPGTVARFIGYEYVTAQAAARRAQNVMGAMACLAGGAQLHSRENLLAVGGQVDTSTLAEDTYTTFLTQLNGRRVVFEPAAVVLAEEPDTITALWKQRVRWARGNVQITRTFARVWFRPSRKHNLGSLDFGIIWFAIYLLPVAMTLAAVGLVGLYFVASVTATAVFEGFWWVAVSAYVFITATTLLLDRETARRSWFEGIVFPGLGAMVVMTAAWFPNLWEERLPQLLGLEMTETGRAVWTLTLYSWSVLAMLLAWVIRILERIRPVRWLALPLLYVVGFGPVLCAITLDAYVKQWRGAAAVWDKTEKTGRVMG</sequence>
<reference evidence="5 6" key="1">
    <citation type="submission" date="2020-05" db="EMBL/GenBank/DDBJ databases">
        <title>Genome Sequencing of Type Strains.</title>
        <authorList>
            <person name="Lemaire J.F."/>
            <person name="Inderbitzin P."/>
            <person name="Gregorio O.A."/>
            <person name="Collins S.B."/>
            <person name="Wespe N."/>
            <person name="Knight-Connoni V."/>
        </authorList>
    </citation>
    <scope>NUCLEOTIDE SEQUENCE [LARGE SCALE GENOMIC DNA]</scope>
    <source>
        <strain evidence="5 6">ATCC 25174</strain>
    </source>
</reference>
<evidence type="ECO:0000313" key="5">
    <source>
        <dbReference type="EMBL" id="NUU15741.1"/>
    </source>
</evidence>
<comment type="similarity">
    <text evidence="1">Belongs to the glycosyltransferase 2 family.</text>
</comment>
<dbReference type="Gene3D" id="3.90.550.10">
    <property type="entry name" value="Spore Coat Polysaccharide Biosynthesis Protein SpsA, Chain A"/>
    <property type="match status" value="1"/>
</dbReference>
<keyword evidence="4" id="KW-0472">Membrane</keyword>
<name>A0A7Y6DUT2_9CELL</name>
<dbReference type="PANTHER" id="PTHR43630:SF1">
    <property type="entry name" value="POLY-BETA-1,6-N-ACETYL-D-GLUCOSAMINE SYNTHASE"/>
    <property type="match status" value="1"/>
</dbReference>
<dbReference type="RefSeq" id="WP_175345653.1">
    <property type="nucleotide sequence ID" value="NZ_JABMCI010000032.1"/>
</dbReference>
<evidence type="ECO:0000313" key="6">
    <source>
        <dbReference type="Proteomes" id="UP000565724"/>
    </source>
</evidence>
<comment type="caution">
    <text evidence="5">The sequence shown here is derived from an EMBL/GenBank/DDBJ whole genome shotgun (WGS) entry which is preliminary data.</text>
</comment>
<evidence type="ECO:0000256" key="3">
    <source>
        <dbReference type="ARBA" id="ARBA00022679"/>
    </source>
</evidence>
<feature type="transmembrane region" description="Helical" evidence="4">
    <location>
        <begin position="379"/>
        <end position="398"/>
    </location>
</feature>
<dbReference type="AlphaFoldDB" id="A0A7Y6DUT2"/>
<proteinExistence type="inferred from homology"/>
<feature type="transmembrane region" description="Helical" evidence="4">
    <location>
        <begin position="450"/>
        <end position="469"/>
    </location>
</feature>
<dbReference type="SUPFAM" id="SSF53448">
    <property type="entry name" value="Nucleotide-diphospho-sugar transferases"/>
    <property type="match status" value="1"/>
</dbReference>
<keyword evidence="4" id="KW-0812">Transmembrane</keyword>
<keyword evidence="2" id="KW-0328">Glycosyltransferase</keyword>
<dbReference type="InterPro" id="IPR029044">
    <property type="entry name" value="Nucleotide-diphossugar_trans"/>
</dbReference>
<gene>
    <name evidence="5" type="ORF">HP550_00560</name>
</gene>
<dbReference type="Proteomes" id="UP000565724">
    <property type="component" value="Unassembled WGS sequence"/>
</dbReference>
<protein>
    <submittedName>
        <fullName evidence="5">Glycosyltransferase family 2 protein</fullName>
    </submittedName>
</protein>
<keyword evidence="3 5" id="KW-0808">Transferase</keyword>
<feature type="transmembrane region" description="Helical" evidence="4">
    <location>
        <begin position="310"/>
        <end position="336"/>
    </location>
</feature>
<dbReference type="PANTHER" id="PTHR43630">
    <property type="entry name" value="POLY-BETA-1,6-N-ACETYL-D-GLUCOSAMINE SYNTHASE"/>
    <property type="match status" value="1"/>
</dbReference>
<dbReference type="CDD" id="cd06423">
    <property type="entry name" value="CESA_like"/>
    <property type="match status" value="1"/>
</dbReference>
<dbReference type="Pfam" id="PF13641">
    <property type="entry name" value="Glyco_tranf_2_3"/>
    <property type="match status" value="1"/>
</dbReference>
<evidence type="ECO:0000256" key="4">
    <source>
        <dbReference type="SAM" id="Phobius"/>
    </source>
</evidence>
<feature type="transmembrane region" description="Helical" evidence="4">
    <location>
        <begin position="12"/>
        <end position="34"/>
    </location>
</feature>
<organism evidence="5 6">
    <name type="scientific">Cellulomonas humilata</name>
    <dbReference type="NCBI Taxonomy" id="144055"/>
    <lineage>
        <taxon>Bacteria</taxon>
        <taxon>Bacillati</taxon>
        <taxon>Actinomycetota</taxon>
        <taxon>Actinomycetes</taxon>
        <taxon>Micrococcales</taxon>
        <taxon>Cellulomonadaceae</taxon>
        <taxon>Cellulomonas</taxon>
    </lineage>
</organism>
<feature type="transmembrane region" description="Helical" evidence="4">
    <location>
        <begin position="418"/>
        <end position="438"/>
    </location>
</feature>